<protein>
    <recommendedName>
        <fullName evidence="8">Mannosyltransferase</fullName>
        <ecNumber evidence="8">2.4.1.-</ecNumber>
    </recommendedName>
</protein>
<organism evidence="9 10">
    <name type="scientific">Arachis hypogaea</name>
    <name type="common">Peanut</name>
    <dbReference type="NCBI Taxonomy" id="3818"/>
    <lineage>
        <taxon>Eukaryota</taxon>
        <taxon>Viridiplantae</taxon>
        <taxon>Streptophyta</taxon>
        <taxon>Embryophyta</taxon>
        <taxon>Tracheophyta</taxon>
        <taxon>Spermatophyta</taxon>
        <taxon>Magnoliopsida</taxon>
        <taxon>eudicotyledons</taxon>
        <taxon>Gunneridae</taxon>
        <taxon>Pentapetalae</taxon>
        <taxon>rosids</taxon>
        <taxon>fabids</taxon>
        <taxon>Fabales</taxon>
        <taxon>Fabaceae</taxon>
        <taxon>Papilionoideae</taxon>
        <taxon>50 kb inversion clade</taxon>
        <taxon>dalbergioids sensu lato</taxon>
        <taxon>Dalbergieae</taxon>
        <taxon>Pterocarpus clade</taxon>
        <taxon>Arachis</taxon>
    </lineage>
</organism>
<name>A0A445BXW5_ARAHY</name>
<dbReference type="GO" id="GO:0005789">
    <property type="term" value="C:endoplasmic reticulum membrane"/>
    <property type="evidence" value="ECO:0007669"/>
    <property type="project" value="UniProtKB-SubCell"/>
</dbReference>
<sequence length="148" mass="16910">MIIITMKYRFVLPTLSIAVIYSGYCLAMTEDPGLPGYYKGKESLKKRTNCSLKMVLAIIFLLATNIPMSLYMSLVHQRGPEDVTNHFAREASHGKVKNILFLTACHATQYYSVLHHGLPMRFLDCTPRFGIHNSREWLIVIFIGTEIR</sequence>
<reference evidence="9 10" key="1">
    <citation type="submission" date="2019-01" db="EMBL/GenBank/DDBJ databases">
        <title>Sequencing of cultivated peanut Arachis hypogaea provides insights into genome evolution and oil improvement.</title>
        <authorList>
            <person name="Chen X."/>
        </authorList>
    </citation>
    <scope>NUCLEOTIDE SEQUENCE [LARGE SCALE GENOMIC DNA]</scope>
    <source>
        <strain evidence="10">cv. Fuhuasheng</strain>
        <tissue evidence="9">Leaves</tissue>
    </source>
</reference>
<comment type="caution">
    <text evidence="8">Lacks conserved residue(s) required for the propagation of feature annotation.</text>
</comment>
<evidence type="ECO:0000256" key="7">
    <source>
        <dbReference type="ARBA" id="ARBA00023136"/>
    </source>
</evidence>
<keyword evidence="7 8" id="KW-0472">Membrane</keyword>
<dbReference type="GO" id="GO:0006506">
    <property type="term" value="P:GPI anchor biosynthetic process"/>
    <property type="evidence" value="ECO:0007669"/>
    <property type="project" value="TreeGrafter"/>
</dbReference>
<dbReference type="Proteomes" id="UP000289738">
    <property type="component" value="Chromosome A08"/>
</dbReference>
<evidence type="ECO:0000256" key="8">
    <source>
        <dbReference type="RuleBase" id="RU363075"/>
    </source>
</evidence>
<keyword evidence="3" id="KW-0808">Transferase</keyword>
<dbReference type="GO" id="GO:0000026">
    <property type="term" value="F:alpha-1,2-mannosyltransferase activity"/>
    <property type="evidence" value="ECO:0007669"/>
    <property type="project" value="TreeGrafter"/>
</dbReference>
<dbReference type="STRING" id="3818.A0A445BXW5"/>
<dbReference type="InterPro" id="IPR005599">
    <property type="entry name" value="GPI_mannosylTrfase"/>
</dbReference>
<keyword evidence="4 8" id="KW-0812">Transmembrane</keyword>
<keyword evidence="6 8" id="KW-1133">Transmembrane helix</keyword>
<evidence type="ECO:0000256" key="5">
    <source>
        <dbReference type="ARBA" id="ARBA00022824"/>
    </source>
</evidence>
<dbReference type="PANTHER" id="PTHR22760">
    <property type="entry name" value="GLYCOSYLTRANSFERASE"/>
    <property type="match status" value="1"/>
</dbReference>
<feature type="transmembrane region" description="Helical" evidence="8">
    <location>
        <begin position="51"/>
        <end position="71"/>
    </location>
</feature>
<keyword evidence="2 8" id="KW-0328">Glycosyltransferase</keyword>
<comment type="subcellular location">
    <subcellularLocation>
        <location evidence="1 8">Endoplasmic reticulum membrane</location>
        <topology evidence="1 8">Multi-pass membrane protein</topology>
    </subcellularLocation>
</comment>
<evidence type="ECO:0000256" key="4">
    <source>
        <dbReference type="ARBA" id="ARBA00022692"/>
    </source>
</evidence>
<gene>
    <name evidence="9" type="ORF">Ahy_A08g039999</name>
</gene>
<evidence type="ECO:0000313" key="10">
    <source>
        <dbReference type="Proteomes" id="UP000289738"/>
    </source>
</evidence>
<evidence type="ECO:0000313" key="9">
    <source>
        <dbReference type="EMBL" id="RYR43579.1"/>
    </source>
</evidence>
<dbReference type="EMBL" id="SDMP01000008">
    <property type="protein sequence ID" value="RYR43579.1"/>
    <property type="molecule type" value="Genomic_DNA"/>
</dbReference>
<dbReference type="Pfam" id="PF03901">
    <property type="entry name" value="Glyco_transf_22"/>
    <property type="match status" value="1"/>
</dbReference>
<dbReference type="PANTHER" id="PTHR22760:SF4">
    <property type="entry name" value="GPI MANNOSYLTRANSFERASE 3"/>
    <property type="match status" value="1"/>
</dbReference>
<evidence type="ECO:0000256" key="2">
    <source>
        <dbReference type="ARBA" id="ARBA00022676"/>
    </source>
</evidence>
<evidence type="ECO:0000256" key="1">
    <source>
        <dbReference type="ARBA" id="ARBA00004477"/>
    </source>
</evidence>
<proteinExistence type="inferred from homology"/>
<evidence type="ECO:0000256" key="6">
    <source>
        <dbReference type="ARBA" id="ARBA00022989"/>
    </source>
</evidence>
<comment type="similarity">
    <text evidence="8">Belongs to the glycosyltransferase 22 family.</text>
</comment>
<dbReference type="EC" id="2.4.1.-" evidence="8"/>
<accession>A0A445BXW5</accession>
<keyword evidence="5 8" id="KW-0256">Endoplasmic reticulum</keyword>
<keyword evidence="10" id="KW-1185">Reference proteome</keyword>
<evidence type="ECO:0000256" key="3">
    <source>
        <dbReference type="ARBA" id="ARBA00022679"/>
    </source>
</evidence>
<comment type="caution">
    <text evidence="9">The sequence shown here is derived from an EMBL/GenBank/DDBJ whole genome shotgun (WGS) entry which is preliminary data.</text>
</comment>
<dbReference type="AlphaFoldDB" id="A0A445BXW5"/>